<feature type="transmembrane region" description="Helical" evidence="5">
    <location>
        <begin position="222"/>
        <end position="238"/>
    </location>
</feature>
<comment type="caution">
    <text evidence="7">The sequence shown here is derived from an EMBL/GenBank/DDBJ whole genome shotgun (WGS) entry which is preliminary data.</text>
</comment>
<dbReference type="PROSITE" id="PS50850">
    <property type="entry name" value="MFS"/>
    <property type="match status" value="1"/>
</dbReference>
<feature type="transmembrane region" description="Helical" evidence="5">
    <location>
        <begin position="81"/>
        <end position="103"/>
    </location>
</feature>
<feature type="domain" description="Major facilitator superfamily (MFS) profile" evidence="6">
    <location>
        <begin position="11"/>
        <end position="451"/>
    </location>
</feature>
<feature type="transmembrane region" description="Helical" evidence="5">
    <location>
        <begin position="48"/>
        <end position="69"/>
    </location>
</feature>
<dbReference type="SUPFAM" id="SSF103473">
    <property type="entry name" value="MFS general substrate transporter"/>
    <property type="match status" value="2"/>
</dbReference>
<evidence type="ECO:0000256" key="4">
    <source>
        <dbReference type="ARBA" id="ARBA00023136"/>
    </source>
</evidence>
<feature type="transmembrane region" description="Helical" evidence="5">
    <location>
        <begin position="322"/>
        <end position="340"/>
    </location>
</feature>
<dbReference type="RefSeq" id="WP_006304320.1">
    <property type="nucleotide sequence ID" value="NZ_AEDQ01000023.1"/>
</dbReference>
<keyword evidence="4 5" id="KW-0472">Membrane</keyword>
<feature type="transmembrane region" description="Helical" evidence="5">
    <location>
        <begin position="387"/>
        <end position="405"/>
    </location>
</feature>
<sequence>MATATLHTQQVKKSLPALLVIFAFSIVMLQAFNLVYQNIGNALAMPESAALLTAIPGIVLGIVCMLYSTLCDFIPLRGMSIFGVCIFVVGSLIGFFGSFNFWIVLVGRIIQTAGGQVAGSVFLVTTVKYLDDKEKPIYIGIYGAVYYFAAALGAVTGGIITSIDWRYLILIPVVSVVFLPTLIKNLPNETSTTQKIDVFGISIFGLFAALLVIWFSYPFVEIIGAALLFLVVFGFYVVHGKHPFIDVAFLKNVGFLLTVLVIFGVCFFNYSLMPLFNTVCSEVHKISIIDISLACGVISLVAAVVGLMSGKLVGVLGRVPSIYTAIVLIAVGFIGFALFISAGLVLLTVCASLIIAGGSLGYTALYDCAADTLPTEENGRGMGICDLILNVSGSIGVAIYAGLLTNPSLKDMQLVPGVAADSTSYANICLFFAVVALITLIVFALSKKTITKRA</sequence>
<dbReference type="Pfam" id="PF07690">
    <property type="entry name" value="MFS_1"/>
    <property type="match status" value="1"/>
</dbReference>
<dbReference type="EMBL" id="AEDQ01000023">
    <property type="protein sequence ID" value="EFL43958.1"/>
    <property type="molecule type" value="Genomic_DNA"/>
</dbReference>
<dbReference type="PANTHER" id="PTHR42718:SF35">
    <property type="entry name" value="BLL0718 PROTEIN"/>
    <property type="match status" value="1"/>
</dbReference>
<dbReference type="InterPro" id="IPR036259">
    <property type="entry name" value="MFS_trans_sf"/>
</dbReference>
<keyword evidence="3 5" id="KW-1133">Transmembrane helix</keyword>
<evidence type="ECO:0000256" key="1">
    <source>
        <dbReference type="ARBA" id="ARBA00004651"/>
    </source>
</evidence>
<evidence type="ECO:0000256" key="3">
    <source>
        <dbReference type="ARBA" id="ARBA00022989"/>
    </source>
</evidence>
<dbReference type="InterPro" id="IPR011701">
    <property type="entry name" value="MFS"/>
</dbReference>
<feature type="transmembrane region" description="Helical" evidence="5">
    <location>
        <begin position="167"/>
        <end position="186"/>
    </location>
</feature>
<dbReference type="PANTHER" id="PTHR42718">
    <property type="entry name" value="MAJOR FACILITATOR SUPERFAMILY MULTIDRUG TRANSPORTER MFSC"/>
    <property type="match status" value="1"/>
</dbReference>
<feature type="transmembrane region" description="Helical" evidence="5">
    <location>
        <begin position="137"/>
        <end position="161"/>
    </location>
</feature>
<dbReference type="InterPro" id="IPR020846">
    <property type="entry name" value="MFS_dom"/>
</dbReference>
<feature type="transmembrane region" description="Helical" evidence="5">
    <location>
        <begin position="198"/>
        <end position="216"/>
    </location>
</feature>
<proteinExistence type="predicted"/>
<feature type="transmembrane region" description="Helical" evidence="5">
    <location>
        <begin position="250"/>
        <end position="271"/>
    </location>
</feature>
<dbReference type="Proteomes" id="UP000004431">
    <property type="component" value="Unassembled WGS sequence"/>
</dbReference>
<evidence type="ECO:0000256" key="2">
    <source>
        <dbReference type="ARBA" id="ARBA00022692"/>
    </source>
</evidence>
<evidence type="ECO:0000256" key="5">
    <source>
        <dbReference type="SAM" id="Phobius"/>
    </source>
</evidence>
<feature type="transmembrane region" description="Helical" evidence="5">
    <location>
        <begin position="15"/>
        <end position="36"/>
    </location>
</feature>
<keyword evidence="8" id="KW-1185">Reference proteome</keyword>
<name>A0ABN0AZM1_9ACTN</name>
<dbReference type="PRINTS" id="PR01036">
    <property type="entry name" value="TCRTETB"/>
</dbReference>
<organism evidence="7 8">
    <name type="scientific">Fannyhessea vaginae PB189-T1-4</name>
    <dbReference type="NCBI Taxonomy" id="866774"/>
    <lineage>
        <taxon>Bacteria</taxon>
        <taxon>Bacillati</taxon>
        <taxon>Actinomycetota</taxon>
        <taxon>Coriobacteriia</taxon>
        <taxon>Coriobacteriales</taxon>
        <taxon>Atopobiaceae</taxon>
        <taxon>Fannyhessea</taxon>
    </lineage>
</organism>
<accession>A0ABN0AZM1</accession>
<keyword evidence="2 5" id="KW-0812">Transmembrane</keyword>
<evidence type="ECO:0000313" key="7">
    <source>
        <dbReference type="EMBL" id="EFL43958.1"/>
    </source>
</evidence>
<evidence type="ECO:0000259" key="6">
    <source>
        <dbReference type="PROSITE" id="PS50850"/>
    </source>
</evidence>
<comment type="subcellular location">
    <subcellularLocation>
        <location evidence="1">Cell membrane</location>
        <topology evidence="1">Multi-pass membrane protein</topology>
    </subcellularLocation>
</comment>
<gene>
    <name evidence="7" type="ORF">HMPREF9248_0868</name>
</gene>
<reference evidence="7 8" key="1">
    <citation type="submission" date="2010-08" db="EMBL/GenBank/DDBJ databases">
        <authorList>
            <person name="Durkin A.S."/>
            <person name="Madupu R."/>
            <person name="Torralba M."/>
            <person name="Gillis M."/>
            <person name="Methe B."/>
            <person name="Sutton G."/>
            <person name="Nelson K.E."/>
        </authorList>
    </citation>
    <scope>NUCLEOTIDE SEQUENCE [LARGE SCALE GENOMIC DNA]</scope>
    <source>
        <strain evidence="7 8">PB189-T1-4</strain>
    </source>
</reference>
<feature type="transmembrane region" description="Helical" evidence="5">
    <location>
        <begin position="291"/>
        <end position="310"/>
    </location>
</feature>
<dbReference type="Gene3D" id="1.20.1250.20">
    <property type="entry name" value="MFS general substrate transporter like domains"/>
    <property type="match status" value="2"/>
</dbReference>
<feature type="transmembrane region" description="Helical" evidence="5">
    <location>
        <begin position="346"/>
        <end position="366"/>
    </location>
</feature>
<feature type="transmembrane region" description="Helical" evidence="5">
    <location>
        <begin position="425"/>
        <end position="445"/>
    </location>
</feature>
<protein>
    <submittedName>
        <fullName evidence="7">Transporter, major facilitator family protein</fullName>
    </submittedName>
</protein>
<evidence type="ECO:0000313" key="8">
    <source>
        <dbReference type="Proteomes" id="UP000004431"/>
    </source>
</evidence>